<proteinExistence type="inferred from homology"/>
<dbReference type="AlphaFoldDB" id="A0A9X2C463"/>
<dbReference type="PANTHER" id="PTHR42932:SF1">
    <property type="entry name" value="GENERAL STRESS PROTEIN 20U"/>
    <property type="match status" value="1"/>
</dbReference>
<evidence type="ECO:0000259" key="2">
    <source>
        <dbReference type="Pfam" id="PF00210"/>
    </source>
</evidence>
<protein>
    <submittedName>
        <fullName evidence="3">DNA starvation/stationary phase protection protein</fullName>
    </submittedName>
</protein>
<dbReference type="InterPro" id="IPR012347">
    <property type="entry name" value="Ferritin-like"/>
</dbReference>
<dbReference type="InterPro" id="IPR002177">
    <property type="entry name" value="DPS_DNA-bd"/>
</dbReference>
<dbReference type="EMBL" id="JAJLJH010000014">
    <property type="protein sequence ID" value="MCK9689434.1"/>
    <property type="molecule type" value="Genomic_DNA"/>
</dbReference>
<dbReference type="SUPFAM" id="SSF47240">
    <property type="entry name" value="Ferritin-like"/>
    <property type="match status" value="1"/>
</dbReference>
<reference evidence="3" key="1">
    <citation type="submission" date="2021-11" db="EMBL/GenBank/DDBJ databases">
        <title>BS-T2-15 a new species belonging to the Comamonadaceae family isolated from the soil of a French oak forest.</title>
        <authorList>
            <person name="Mieszkin S."/>
            <person name="Alain K."/>
        </authorList>
    </citation>
    <scope>NUCLEOTIDE SEQUENCE</scope>
    <source>
        <strain evidence="3">BS-T2-15</strain>
    </source>
</reference>
<dbReference type="GO" id="GO:0008199">
    <property type="term" value="F:ferric iron binding"/>
    <property type="evidence" value="ECO:0007669"/>
    <property type="project" value="InterPro"/>
</dbReference>
<dbReference type="Gene3D" id="1.20.1260.10">
    <property type="match status" value="1"/>
</dbReference>
<dbReference type="PANTHER" id="PTHR42932">
    <property type="entry name" value="GENERAL STRESS PROTEIN 20U"/>
    <property type="match status" value="1"/>
</dbReference>
<name>A0A9X2C463_9BURK</name>
<evidence type="ECO:0000313" key="3">
    <source>
        <dbReference type="EMBL" id="MCK9689434.1"/>
    </source>
</evidence>
<feature type="domain" description="Ferritin/DPS" evidence="2">
    <location>
        <begin position="67"/>
        <end position="207"/>
    </location>
</feature>
<dbReference type="RefSeq" id="WP_275685482.1">
    <property type="nucleotide sequence ID" value="NZ_JAJLJH010000014.1"/>
</dbReference>
<dbReference type="Pfam" id="PF00210">
    <property type="entry name" value="Ferritin"/>
    <property type="match status" value="1"/>
</dbReference>
<evidence type="ECO:0000256" key="1">
    <source>
        <dbReference type="ARBA" id="ARBA00009497"/>
    </source>
</evidence>
<gene>
    <name evidence="3" type="ORF">LPC04_27260</name>
</gene>
<dbReference type="InterPro" id="IPR008331">
    <property type="entry name" value="Ferritin_DPS_dom"/>
</dbReference>
<sequence length="220" mass="24025">MGLTLVPPVDAVGQVSANNGATSPSQHRIDMEFNVLPPPALALIAQSMTDLESDRQAAAADIPHRSIAVLNSLLAQTADLRELYRKANLQASGASCYELHLLFDKHHNEQERIATLLSERVQALGGVAFVLVRNMDEEALQTGVPSVIETPLDKLQRLAEAHERLLVEAQPLGREAESPNDLGTHDMILREVVRTNARQIWFVTRLLSPPSDDGAATSLY</sequence>
<accession>A0A9X2C463</accession>
<dbReference type="InterPro" id="IPR009078">
    <property type="entry name" value="Ferritin-like_SF"/>
</dbReference>
<keyword evidence="4" id="KW-1185">Reference proteome</keyword>
<comment type="caution">
    <text evidence="3">The sequence shown here is derived from an EMBL/GenBank/DDBJ whole genome shotgun (WGS) entry which is preliminary data.</text>
</comment>
<dbReference type="Proteomes" id="UP001139353">
    <property type="component" value="Unassembled WGS sequence"/>
</dbReference>
<organism evidence="3 4">
    <name type="scientific">Scleromatobacter humisilvae</name>
    <dbReference type="NCBI Taxonomy" id="2897159"/>
    <lineage>
        <taxon>Bacteria</taxon>
        <taxon>Pseudomonadati</taxon>
        <taxon>Pseudomonadota</taxon>
        <taxon>Betaproteobacteria</taxon>
        <taxon>Burkholderiales</taxon>
        <taxon>Sphaerotilaceae</taxon>
        <taxon>Scleromatobacter</taxon>
    </lineage>
</organism>
<comment type="similarity">
    <text evidence="1">Belongs to the Dps family.</text>
</comment>
<evidence type="ECO:0000313" key="4">
    <source>
        <dbReference type="Proteomes" id="UP001139353"/>
    </source>
</evidence>